<organism evidence="1">
    <name type="scientific">uncultured Sulfurovum sp</name>
    <dbReference type="NCBI Taxonomy" id="269237"/>
    <lineage>
        <taxon>Bacteria</taxon>
        <taxon>Pseudomonadati</taxon>
        <taxon>Campylobacterota</taxon>
        <taxon>Epsilonproteobacteria</taxon>
        <taxon>Campylobacterales</taxon>
        <taxon>Sulfurovaceae</taxon>
        <taxon>Sulfurovum</taxon>
        <taxon>environmental samples</taxon>
    </lineage>
</organism>
<evidence type="ECO:0000313" key="1">
    <source>
        <dbReference type="EMBL" id="CAA6807933.1"/>
    </source>
</evidence>
<protein>
    <submittedName>
        <fullName evidence="1">Uncharacterized protein</fullName>
    </submittedName>
</protein>
<accession>A0A6S6SSS5</accession>
<dbReference type="EMBL" id="CACVAZ010000045">
    <property type="protein sequence ID" value="CAA6807933.1"/>
    <property type="molecule type" value="Genomic_DNA"/>
</dbReference>
<proteinExistence type="predicted"/>
<gene>
    <name evidence="1" type="ORF">HELGO_WM35805</name>
</gene>
<sequence>MVVLEEKEENLIKKVCKDLNLTYKKLADEIGYTEGNLKNSVFKNQISKPLERAIELYLETQKLKKEIAKNKELKQVLKTLINE</sequence>
<dbReference type="AlphaFoldDB" id="A0A6S6SSS5"/>
<reference evidence="1" key="1">
    <citation type="submission" date="2020-01" db="EMBL/GenBank/DDBJ databases">
        <authorList>
            <person name="Meier V. D."/>
            <person name="Meier V D."/>
        </authorList>
    </citation>
    <scope>NUCLEOTIDE SEQUENCE</scope>
    <source>
        <strain evidence="1">HLG_WM_MAG_02</strain>
    </source>
</reference>
<name>A0A6S6SSS5_9BACT</name>